<dbReference type="GO" id="GO:0004553">
    <property type="term" value="F:hydrolase activity, hydrolyzing O-glycosyl compounds"/>
    <property type="evidence" value="ECO:0007669"/>
    <property type="project" value="InterPro"/>
</dbReference>
<feature type="active site" description="Proton donor" evidence="12">
    <location>
        <position position="358"/>
    </location>
</feature>
<dbReference type="GO" id="GO:0005978">
    <property type="term" value="P:glycogen biosynthetic process"/>
    <property type="evidence" value="ECO:0007669"/>
    <property type="project" value="UniProtKB-UniRule"/>
</dbReference>
<dbReference type="RefSeq" id="WP_087019732.1">
    <property type="nucleotide sequence ID" value="NZ_NHOC01000005.1"/>
</dbReference>
<evidence type="ECO:0000313" key="15">
    <source>
        <dbReference type="Proteomes" id="UP000194903"/>
    </source>
</evidence>
<evidence type="ECO:0000256" key="10">
    <source>
        <dbReference type="ARBA" id="ARBA00023277"/>
    </source>
</evidence>
<gene>
    <name evidence="14" type="ORF">CBW42_08170</name>
</gene>
<evidence type="ECO:0000256" key="6">
    <source>
        <dbReference type="ARBA" id="ARBA00022600"/>
    </source>
</evidence>
<dbReference type="GO" id="GO:0043169">
    <property type="term" value="F:cation binding"/>
    <property type="evidence" value="ECO:0007669"/>
    <property type="project" value="InterPro"/>
</dbReference>
<dbReference type="OrthoDB" id="9800174at2"/>
<dbReference type="InterPro" id="IPR006407">
    <property type="entry name" value="GlgB"/>
</dbReference>
<evidence type="ECO:0000259" key="13">
    <source>
        <dbReference type="SMART" id="SM00642"/>
    </source>
</evidence>
<proteinExistence type="inferred from homology"/>
<keyword evidence="10" id="KW-0119">Carbohydrate metabolism</keyword>
<comment type="catalytic activity">
    <reaction evidence="1">
        <text>Transfers a segment of a (1-&gt;4)-alpha-D-glucan chain to a primary hydroxy group in a similar glucan chain.</text>
        <dbReference type="EC" id="2.4.1.18"/>
    </reaction>
</comment>
<dbReference type="SUPFAM" id="SSF81296">
    <property type="entry name" value="E set domains"/>
    <property type="match status" value="1"/>
</dbReference>
<dbReference type="Pfam" id="PF02806">
    <property type="entry name" value="Alpha-amylase_C"/>
    <property type="match status" value="1"/>
</dbReference>
<keyword evidence="9" id="KW-0320">Glycogen biosynthesis</keyword>
<dbReference type="Pfam" id="PF00128">
    <property type="entry name" value="Alpha-amylase"/>
    <property type="match status" value="1"/>
</dbReference>
<evidence type="ECO:0000256" key="9">
    <source>
        <dbReference type="ARBA" id="ARBA00023056"/>
    </source>
</evidence>
<evidence type="ECO:0000256" key="5">
    <source>
        <dbReference type="ARBA" id="ARBA00012541"/>
    </source>
</evidence>
<dbReference type="InterPro" id="IPR037439">
    <property type="entry name" value="Branching_enzy"/>
</dbReference>
<evidence type="ECO:0000256" key="8">
    <source>
        <dbReference type="ARBA" id="ARBA00022679"/>
    </source>
</evidence>
<evidence type="ECO:0000256" key="4">
    <source>
        <dbReference type="ARBA" id="ARBA00009000"/>
    </source>
</evidence>
<dbReference type="InterPro" id="IPR013780">
    <property type="entry name" value="Glyco_hydro_b"/>
</dbReference>
<comment type="pathway">
    <text evidence="3">Glycan biosynthesis; glycogen biosynthesis.</text>
</comment>
<keyword evidence="6" id="KW-0321">Glycogen metabolism</keyword>
<evidence type="ECO:0000313" key="14">
    <source>
        <dbReference type="EMBL" id="OUM20789.1"/>
    </source>
</evidence>
<dbReference type="NCBIfam" id="TIGR01515">
    <property type="entry name" value="branching_enzym"/>
    <property type="match status" value="1"/>
</dbReference>
<organism evidence="14 15">
    <name type="scientific">Butyricicoccus porcorum</name>
    <dbReference type="NCBI Taxonomy" id="1945634"/>
    <lineage>
        <taxon>Bacteria</taxon>
        <taxon>Bacillati</taxon>
        <taxon>Bacillota</taxon>
        <taxon>Clostridia</taxon>
        <taxon>Eubacteriales</taxon>
        <taxon>Butyricicoccaceae</taxon>
        <taxon>Butyricicoccus</taxon>
    </lineage>
</organism>
<dbReference type="PIRSF" id="PIRSF000463">
    <property type="entry name" value="GlgB"/>
    <property type="match status" value="1"/>
</dbReference>
<dbReference type="InterPro" id="IPR006048">
    <property type="entry name" value="A-amylase/branching_C"/>
</dbReference>
<dbReference type="Gene3D" id="2.60.40.1180">
    <property type="entry name" value="Golgi alpha-mannosidase II"/>
    <property type="match status" value="1"/>
</dbReference>
<dbReference type="InterPro" id="IPR006047">
    <property type="entry name" value="GH13_cat_dom"/>
</dbReference>
<evidence type="ECO:0000256" key="1">
    <source>
        <dbReference type="ARBA" id="ARBA00000826"/>
    </source>
</evidence>
<evidence type="ECO:0000256" key="12">
    <source>
        <dbReference type="PIRSR" id="PIRSR000463-1"/>
    </source>
</evidence>
<reference evidence="14 15" key="1">
    <citation type="submission" date="2017-05" db="EMBL/GenBank/DDBJ databases">
        <title>Butyricicoccus porcorum sp. nov. a butyrate-producing bacterium from the swine intestinal tract.</title>
        <authorList>
            <person name="Trachsel J."/>
            <person name="Humphrey S."/>
            <person name="Allen H.K."/>
        </authorList>
    </citation>
    <scope>NUCLEOTIDE SEQUENCE [LARGE SCALE GENOMIC DNA]</scope>
    <source>
        <strain evidence="14">BB10</strain>
    </source>
</reference>
<comment type="caution">
    <text evidence="14">The sequence shown here is derived from an EMBL/GenBank/DDBJ whole genome shotgun (WGS) entry which is preliminary data.</text>
</comment>
<feature type="active site" description="Nucleophile" evidence="12">
    <location>
        <position position="315"/>
    </location>
</feature>
<protein>
    <recommendedName>
        <fullName evidence="5 11">1,4-alpha-glucan branching enzyme</fullName>
        <ecNumber evidence="5 11">2.4.1.18</ecNumber>
    </recommendedName>
</protein>
<comment type="function">
    <text evidence="2">Catalyzes the formation of the alpha-1,6-glucosidic linkages in glycogen by scission of a 1,4-alpha-linked oligosaccharide from growing alpha-1,4-glucan chains and the subsequent attachment of the oligosaccharide to the alpha-1,6 position.</text>
</comment>
<evidence type="ECO:0000256" key="3">
    <source>
        <dbReference type="ARBA" id="ARBA00004964"/>
    </source>
</evidence>
<dbReference type="UniPathway" id="UPA00164"/>
<evidence type="ECO:0000256" key="11">
    <source>
        <dbReference type="NCBIfam" id="TIGR01515"/>
    </source>
</evidence>
<keyword evidence="15" id="KW-1185">Reference proteome</keyword>
<dbReference type="Pfam" id="PF02922">
    <property type="entry name" value="CBM_48"/>
    <property type="match status" value="1"/>
</dbReference>
<keyword evidence="8" id="KW-0808">Transferase</keyword>
<dbReference type="CDD" id="cd02855">
    <property type="entry name" value="E_set_GBE_prok_N"/>
    <property type="match status" value="1"/>
</dbReference>
<evidence type="ECO:0000256" key="2">
    <source>
        <dbReference type="ARBA" id="ARBA00002953"/>
    </source>
</evidence>
<dbReference type="InterPro" id="IPR004193">
    <property type="entry name" value="Glyco_hydro_13_N"/>
</dbReference>
<feature type="domain" description="Glycosyl hydrolase family 13 catalytic" evidence="13">
    <location>
        <begin position="146"/>
        <end position="494"/>
    </location>
</feature>
<name>A0A252F4U4_9FIRM</name>
<evidence type="ECO:0000256" key="7">
    <source>
        <dbReference type="ARBA" id="ARBA00022676"/>
    </source>
</evidence>
<accession>A0A252F4U4</accession>
<dbReference type="InterPro" id="IPR044143">
    <property type="entry name" value="GlgB_N_E_set_prok"/>
</dbReference>
<dbReference type="PANTHER" id="PTHR43651:SF3">
    <property type="entry name" value="1,4-ALPHA-GLUCAN-BRANCHING ENZYME"/>
    <property type="match status" value="1"/>
</dbReference>
<comment type="similarity">
    <text evidence="4">Belongs to the glycosyl hydrolase 13 family. GlgB subfamily.</text>
</comment>
<dbReference type="SUPFAM" id="SSF51011">
    <property type="entry name" value="Glycosyl hydrolase domain"/>
    <property type="match status" value="1"/>
</dbReference>
<dbReference type="SUPFAM" id="SSF51445">
    <property type="entry name" value="(Trans)glycosidases"/>
    <property type="match status" value="1"/>
</dbReference>
<dbReference type="Proteomes" id="UP000194903">
    <property type="component" value="Unassembled WGS sequence"/>
</dbReference>
<dbReference type="SMART" id="SM00642">
    <property type="entry name" value="Aamy"/>
    <property type="match status" value="1"/>
</dbReference>
<dbReference type="AlphaFoldDB" id="A0A252F4U4"/>
<dbReference type="PANTHER" id="PTHR43651">
    <property type="entry name" value="1,4-ALPHA-GLUCAN-BRANCHING ENZYME"/>
    <property type="match status" value="1"/>
</dbReference>
<dbReference type="InterPro" id="IPR013783">
    <property type="entry name" value="Ig-like_fold"/>
</dbReference>
<keyword evidence="7" id="KW-0328">Glycosyltransferase</keyword>
<dbReference type="NCBIfam" id="NF008967">
    <property type="entry name" value="PRK12313.1"/>
    <property type="match status" value="1"/>
</dbReference>
<dbReference type="EC" id="2.4.1.18" evidence="5 11"/>
<dbReference type="InterPro" id="IPR014756">
    <property type="entry name" value="Ig_E-set"/>
</dbReference>
<dbReference type="GO" id="GO:0003844">
    <property type="term" value="F:1,4-alpha-glucan branching enzyme activity"/>
    <property type="evidence" value="ECO:0007669"/>
    <property type="project" value="UniProtKB-UniRule"/>
</dbReference>
<sequence>MNLDTQIRQYLTGQSAKAYHVFGAHSAHKFGQDGTEFRVYAPYAANMQLIGDFTGWEGWQMDRRDDGVWTIFCKDIPQGALYKYRTTTQEGRVIDRADPFAFYSELRPSTASVVYDIDHYHWNDGAWMAERGRDYKRYNSPMSIYELHAGSWQRDFENKETASTPEERENGRMLTYRELADRLIPYIKEQGFSHIELMPLTEHPFDGSWGYQATGYFSATSRYGDPYGLMELIDRCHQAHIGVILDVVPLHFVTDFFGLHQFDGGFVYESANEAERCTEWGTVLFDYTKPHVISFMKSSFDFWINYYHVDGLRYDAVSQLIFQHGDPNAAENDPGIWFLKNTNYYLQQTYPDVMLIAEDSSNYIKVTAAPQYGGLGFDYKWDLGWMNDTLEYLSLHPNDRNYSRHLLMFSMAYFYNDIFILPLSHDEVVHGKHTIVDKMWGNYEQKFSQTRLLYLYMCAHPGKVLNFMGNELAEFREWDENKELGWNLMTYPVHDAFNRYCRRLHKIGLEQRALYDTEYDPRAFRWLDTPGSQQTVFAFARRSADGQQTIACVMNFGLNPAQVNLPAVTGQWHELINTDDQQYSGSGIVNEGNVSGHVKLAPLSGCLLCNG</sequence>
<dbReference type="GO" id="GO:0005829">
    <property type="term" value="C:cytosol"/>
    <property type="evidence" value="ECO:0007669"/>
    <property type="project" value="TreeGrafter"/>
</dbReference>
<dbReference type="CDD" id="cd11322">
    <property type="entry name" value="AmyAc_Glg_BE"/>
    <property type="match status" value="1"/>
</dbReference>
<dbReference type="Gene3D" id="2.60.40.10">
    <property type="entry name" value="Immunoglobulins"/>
    <property type="match status" value="1"/>
</dbReference>
<dbReference type="EMBL" id="NHOC01000005">
    <property type="protein sequence ID" value="OUM20789.1"/>
    <property type="molecule type" value="Genomic_DNA"/>
</dbReference>
<dbReference type="InterPro" id="IPR017853">
    <property type="entry name" value="GH"/>
</dbReference>
<dbReference type="Gene3D" id="3.20.20.80">
    <property type="entry name" value="Glycosidases"/>
    <property type="match status" value="1"/>
</dbReference>